<accession>A0A4R6FY63</accession>
<organism evidence="1 2">
    <name type="scientific">Stakelama pacifica</name>
    <dbReference type="NCBI Taxonomy" id="517720"/>
    <lineage>
        <taxon>Bacteria</taxon>
        <taxon>Pseudomonadati</taxon>
        <taxon>Pseudomonadota</taxon>
        <taxon>Alphaproteobacteria</taxon>
        <taxon>Sphingomonadales</taxon>
        <taxon>Sphingomonadaceae</taxon>
        <taxon>Stakelama</taxon>
    </lineage>
</organism>
<comment type="caution">
    <text evidence="1">The sequence shown here is derived from an EMBL/GenBank/DDBJ whole genome shotgun (WGS) entry which is preliminary data.</text>
</comment>
<protein>
    <recommendedName>
        <fullName evidence="3">DnaA protein</fullName>
    </recommendedName>
</protein>
<gene>
    <name evidence="1" type="ORF">EV664_101334</name>
</gene>
<evidence type="ECO:0008006" key="3">
    <source>
        <dbReference type="Google" id="ProtNLM"/>
    </source>
</evidence>
<dbReference type="Proteomes" id="UP000295493">
    <property type="component" value="Unassembled WGS sequence"/>
</dbReference>
<dbReference type="Gene3D" id="1.10.8.60">
    <property type="match status" value="1"/>
</dbReference>
<dbReference type="OrthoDB" id="7390113at2"/>
<evidence type="ECO:0000313" key="2">
    <source>
        <dbReference type="Proteomes" id="UP000295493"/>
    </source>
</evidence>
<proteinExistence type="predicted"/>
<dbReference type="EMBL" id="SNWD01000001">
    <property type="protein sequence ID" value="TDN86757.1"/>
    <property type="molecule type" value="Genomic_DNA"/>
</dbReference>
<dbReference type="RefSeq" id="WP_133493939.1">
    <property type="nucleotide sequence ID" value="NZ_BMLU01000001.1"/>
</dbReference>
<sequence length="209" mass="22947">MSQLELPLDWPADSSADIFLVGEANAHAVQMLDHHAAWPVQAAILTGPRKSGRSRLARVFAARTGGRVIDNAQQADETNLFHAWNEAQAGHVPLLMIADSAPPEWEVGLPDLRSRLAASPILTIAPPDDGLIADLFEFWFARREIVAGPDVIQWLSARTERSYVALLSIVDTIEEGLRGGRGRRLTVQRVRTMLSSRVRDGNAQEQGTD</sequence>
<dbReference type="SUPFAM" id="SSF52540">
    <property type="entry name" value="P-loop containing nucleoside triphosphate hydrolases"/>
    <property type="match status" value="1"/>
</dbReference>
<reference evidence="1 2" key="1">
    <citation type="submission" date="2019-03" db="EMBL/GenBank/DDBJ databases">
        <title>Genomic Encyclopedia of Type Strains, Phase IV (KMG-IV): sequencing the most valuable type-strain genomes for metagenomic binning, comparative biology and taxonomic classification.</title>
        <authorList>
            <person name="Goeker M."/>
        </authorList>
    </citation>
    <scope>NUCLEOTIDE SEQUENCE [LARGE SCALE GENOMIC DNA]</scope>
    <source>
        <strain evidence="1 2">DSM 25059</strain>
    </source>
</reference>
<evidence type="ECO:0000313" key="1">
    <source>
        <dbReference type="EMBL" id="TDN86757.1"/>
    </source>
</evidence>
<dbReference type="AlphaFoldDB" id="A0A4R6FY63"/>
<name>A0A4R6FY63_9SPHN</name>
<dbReference type="InterPro" id="IPR027417">
    <property type="entry name" value="P-loop_NTPase"/>
</dbReference>
<keyword evidence="2" id="KW-1185">Reference proteome</keyword>